<dbReference type="Pfam" id="PF01323">
    <property type="entry name" value="DSBA"/>
    <property type="match status" value="2"/>
</dbReference>
<reference evidence="3" key="1">
    <citation type="journal article" date="2010" name="Nature">
        <title>The Amphimedon queenslandica genome and the evolution of animal complexity.</title>
        <authorList>
            <person name="Srivastava M."/>
            <person name="Simakov O."/>
            <person name="Chapman J."/>
            <person name="Fahey B."/>
            <person name="Gauthier M.E."/>
            <person name="Mitros T."/>
            <person name="Richards G.S."/>
            <person name="Conaco C."/>
            <person name="Dacre M."/>
            <person name="Hellsten U."/>
            <person name="Larroux C."/>
            <person name="Putnam N.H."/>
            <person name="Stanke M."/>
            <person name="Adamska M."/>
            <person name="Darling A."/>
            <person name="Degnan S.M."/>
            <person name="Oakley T.H."/>
            <person name="Plachetzki D.C."/>
            <person name="Zhai Y."/>
            <person name="Adamski M."/>
            <person name="Calcino A."/>
            <person name="Cummins S.F."/>
            <person name="Goodstein D.M."/>
            <person name="Harris C."/>
            <person name="Jackson D.J."/>
            <person name="Leys S.P."/>
            <person name="Shu S."/>
            <person name="Woodcroft B.J."/>
            <person name="Vervoort M."/>
            <person name="Kosik K.S."/>
            <person name="Manning G."/>
            <person name="Degnan B.M."/>
            <person name="Rokhsar D.S."/>
        </authorList>
    </citation>
    <scope>NUCLEOTIDE SEQUENCE [LARGE SCALE GENOMIC DNA]</scope>
</reference>
<dbReference type="PANTHER" id="PTHR42943:SF4">
    <property type="entry name" value="C2H2-TYPE DOMAIN-CONTAINING PROTEIN"/>
    <property type="match status" value="1"/>
</dbReference>
<evidence type="ECO:0000313" key="2">
    <source>
        <dbReference type="EnsemblMetazoa" id="Aqu2.1.16121_001"/>
    </source>
</evidence>
<keyword evidence="3" id="KW-1185">Reference proteome</keyword>
<dbReference type="eggNOG" id="ENOG502RG41">
    <property type="taxonomic scope" value="Eukaryota"/>
</dbReference>
<dbReference type="KEGG" id="aqu:100640430"/>
<evidence type="ECO:0000259" key="1">
    <source>
        <dbReference type="Pfam" id="PF01323"/>
    </source>
</evidence>
<dbReference type="InterPro" id="IPR051924">
    <property type="entry name" value="GST_Kappa/NadH"/>
</dbReference>
<dbReference type="OrthoDB" id="4664297at2759"/>
<feature type="domain" description="DSBA-like thioredoxin" evidence="1">
    <location>
        <begin position="219"/>
        <end position="410"/>
    </location>
</feature>
<dbReference type="PANTHER" id="PTHR42943">
    <property type="entry name" value="GLUTATHIONE S-TRANSFERASE KAPPA"/>
    <property type="match status" value="1"/>
</dbReference>
<name>A0A1X7TMV5_AMPQE</name>
<gene>
    <name evidence="2" type="primary">100640430</name>
</gene>
<feature type="domain" description="DSBA-like thioredoxin" evidence="1">
    <location>
        <begin position="3"/>
        <end position="197"/>
    </location>
</feature>
<dbReference type="CDD" id="cd03022">
    <property type="entry name" value="DsbA_HCCA_Iso"/>
    <property type="match status" value="1"/>
</dbReference>
<dbReference type="GO" id="GO:0005777">
    <property type="term" value="C:peroxisome"/>
    <property type="evidence" value="ECO:0007669"/>
    <property type="project" value="TreeGrafter"/>
</dbReference>
<dbReference type="InParanoid" id="A0A1X7TMV5"/>
<dbReference type="InterPro" id="IPR036249">
    <property type="entry name" value="Thioredoxin-like_sf"/>
</dbReference>
<dbReference type="InterPro" id="IPR001853">
    <property type="entry name" value="DSBA-like_thioredoxin_dom"/>
</dbReference>
<dbReference type="STRING" id="400682.A0A1X7TMV5"/>
<dbReference type="GO" id="GO:0018845">
    <property type="term" value="F:2-hydroxychromene-2-carboxylate isomerase activity"/>
    <property type="evidence" value="ECO:0007669"/>
    <property type="project" value="InterPro"/>
</dbReference>
<dbReference type="SUPFAM" id="SSF52833">
    <property type="entry name" value="Thioredoxin-like"/>
    <property type="match status" value="2"/>
</dbReference>
<dbReference type="OMA" id="FYWADKF"/>
<dbReference type="GO" id="GO:0006749">
    <property type="term" value="P:glutathione metabolic process"/>
    <property type="evidence" value="ECO:0007669"/>
    <property type="project" value="TreeGrafter"/>
</dbReference>
<dbReference type="EnsemblMetazoa" id="XM_020003186.1">
    <property type="protein sequence ID" value="XP_019858745.1"/>
    <property type="gene ID" value="LOC100640430"/>
</dbReference>
<dbReference type="GO" id="GO:1901170">
    <property type="term" value="P:naphthalene catabolic process"/>
    <property type="evidence" value="ECO:0007669"/>
    <property type="project" value="InterPro"/>
</dbReference>
<organism evidence="2">
    <name type="scientific">Amphimedon queenslandica</name>
    <name type="common">Sponge</name>
    <dbReference type="NCBI Taxonomy" id="400682"/>
    <lineage>
        <taxon>Eukaryota</taxon>
        <taxon>Metazoa</taxon>
        <taxon>Porifera</taxon>
        <taxon>Demospongiae</taxon>
        <taxon>Heteroscleromorpha</taxon>
        <taxon>Haplosclerida</taxon>
        <taxon>Niphatidae</taxon>
        <taxon>Amphimedon</taxon>
    </lineage>
</organism>
<dbReference type="EnsemblMetazoa" id="Aqu2.1.16121_001">
    <property type="protein sequence ID" value="Aqu2.1.16121_001"/>
    <property type="gene ID" value="Aqu2.1.16121"/>
</dbReference>
<dbReference type="Proteomes" id="UP000007879">
    <property type="component" value="Unassembled WGS sequence"/>
</dbReference>
<dbReference type="Gene3D" id="3.40.30.10">
    <property type="entry name" value="Glutaredoxin"/>
    <property type="match status" value="2"/>
</dbReference>
<dbReference type="GO" id="GO:0005739">
    <property type="term" value="C:mitochondrion"/>
    <property type="evidence" value="ECO:0007669"/>
    <property type="project" value="TreeGrafter"/>
</dbReference>
<reference evidence="2" key="2">
    <citation type="submission" date="2017-05" db="UniProtKB">
        <authorList>
            <consortium name="EnsemblMetazoa"/>
        </authorList>
    </citation>
    <scope>IDENTIFICATION</scope>
</reference>
<evidence type="ECO:0000313" key="3">
    <source>
        <dbReference type="Proteomes" id="UP000007879"/>
    </source>
</evidence>
<sequence>MSVIFYYDIVCPFAYMASHLVEAAVTRAGGVVKWTPVLLGGLYKETKAPQGKDGSSMDVMAASKLAISSQDLKRQMYRYGLRDSSPHHQPQKTLHAMRVLAGIDDHSLRVELSKEFYKAYWQEGLNMEEHVSIQSVADRVIPGIDVSKMAVDSKCSTNLKENTQEAAARGAFGVPSYYVKDQLFWGVDRLHFVERLLGKKDAGPERLAYPSPNGGTADLTFFFDYSSPWGYLGNEQLGRTVQSVSPVSVHIHYVPILLGALFNKIGTPVVPLQAMAPAKQRYYAMELQHFAKEANVPFQYPDFFPLRSVLPLRVTLAANNDPSLIDILYRAVWRDNKNISDPQILSLILEENGFPASQLLQAAQSQPIKDQLFANTEKAVSEGVCGVPTFRVNDGPLLWGQDRLHVVADMLCGWKEEDILSSKL</sequence>
<dbReference type="GO" id="GO:0004602">
    <property type="term" value="F:glutathione peroxidase activity"/>
    <property type="evidence" value="ECO:0007669"/>
    <property type="project" value="TreeGrafter"/>
</dbReference>
<dbReference type="GO" id="GO:0004364">
    <property type="term" value="F:glutathione transferase activity"/>
    <property type="evidence" value="ECO:0007669"/>
    <property type="project" value="TreeGrafter"/>
</dbReference>
<protein>
    <recommendedName>
        <fullName evidence="1">DSBA-like thioredoxin domain-containing protein</fullName>
    </recommendedName>
</protein>
<accession>A0A1X7TMV5</accession>
<dbReference type="InterPro" id="IPR044087">
    <property type="entry name" value="NahD-like"/>
</dbReference>
<proteinExistence type="predicted"/>
<dbReference type="AlphaFoldDB" id="A0A1X7TMV5"/>